<dbReference type="SUPFAM" id="SSF48239">
    <property type="entry name" value="Terpenoid cyclases/Protein prenyltransferases"/>
    <property type="match status" value="1"/>
</dbReference>
<gene>
    <name evidence="1" type="ORF">UFOPK2044_00334</name>
</gene>
<sequence>MKIARNSVFADILRLSNAPAREATEMSTKPSFGLRFYASAIALSMVFTLVGSQPAQAAVAHPSTVSFLAKSMVEGKVLDGLVAGTPDFSLTLEAMMQLKAGGRELVRQLPAVRHMLSTRTQPFGTLSRGYLFNQDEAKSLKPGMAGKFLFTSEVLDVPNNAIRFEAFRRLAASINSRTGEISGATAGSVDYAWVAMGLNSYQEFTLANRVVQFMLTLQNTDGGFGETDPLVSTPTATGLALQAINYRQTFGNDQEDAARSAAEKKSVSFLLATDLEENHWGFLGEPSVTATAYAVMGLKAFGARKTTLARYTNWLKAQLSPKGGFVTSASNGEGDKFATAQSYVPLIAKSYLDLLP</sequence>
<organism evidence="1">
    <name type="scientific">freshwater metagenome</name>
    <dbReference type="NCBI Taxonomy" id="449393"/>
    <lineage>
        <taxon>unclassified sequences</taxon>
        <taxon>metagenomes</taxon>
        <taxon>ecological metagenomes</taxon>
    </lineage>
</organism>
<protein>
    <submittedName>
        <fullName evidence="1">Unannotated protein</fullName>
    </submittedName>
</protein>
<evidence type="ECO:0000313" key="1">
    <source>
        <dbReference type="EMBL" id="CAB4630404.1"/>
    </source>
</evidence>
<proteinExistence type="predicted"/>
<name>A0A6J6J1D8_9ZZZZ</name>
<dbReference type="AlphaFoldDB" id="A0A6J6J1D8"/>
<dbReference type="InterPro" id="IPR008930">
    <property type="entry name" value="Terpenoid_cyclase/PrenylTrfase"/>
</dbReference>
<dbReference type="EMBL" id="CAEZVO010000029">
    <property type="protein sequence ID" value="CAB4630404.1"/>
    <property type="molecule type" value="Genomic_DNA"/>
</dbReference>
<accession>A0A6J6J1D8</accession>
<reference evidence="1" key="1">
    <citation type="submission" date="2020-05" db="EMBL/GenBank/DDBJ databases">
        <authorList>
            <person name="Chiriac C."/>
            <person name="Salcher M."/>
            <person name="Ghai R."/>
            <person name="Kavagutti S V."/>
        </authorList>
    </citation>
    <scope>NUCLEOTIDE SEQUENCE</scope>
</reference>
<dbReference type="Gene3D" id="1.50.10.20">
    <property type="match status" value="1"/>
</dbReference>